<gene>
    <name evidence="2" type="ORF">SNEC2469_LOCUS7547</name>
</gene>
<comment type="caution">
    <text evidence="2">The sequence shown here is derived from an EMBL/GenBank/DDBJ whole genome shotgun (WGS) entry which is preliminary data.</text>
</comment>
<evidence type="ECO:0000313" key="2">
    <source>
        <dbReference type="EMBL" id="CAE7304797.1"/>
    </source>
</evidence>
<protein>
    <submittedName>
        <fullName evidence="2">Uncharacterized protein</fullName>
    </submittedName>
</protein>
<keyword evidence="3" id="KW-1185">Reference proteome</keyword>
<dbReference type="AlphaFoldDB" id="A0A812NFS3"/>
<dbReference type="Proteomes" id="UP000601435">
    <property type="component" value="Unassembled WGS sequence"/>
</dbReference>
<reference evidence="2" key="1">
    <citation type="submission" date="2021-02" db="EMBL/GenBank/DDBJ databases">
        <authorList>
            <person name="Dougan E. K."/>
            <person name="Rhodes N."/>
            <person name="Thang M."/>
            <person name="Chan C."/>
        </authorList>
    </citation>
    <scope>NUCLEOTIDE SEQUENCE</scope>
</reference>
<organism evidence="2 3">
    <name type="scientific">Symbiodinium necroappetens</name>
    <dbReference type="NCBI Taxonomy" id="1628268"/>
    <lineage>
        <taxon>Eukaryota</taxon>
        <taxon>Sar</taxon>
        <taxon>Alveolata</taxon>
        <taxon>Dinophyceae</taxon>
        <taxon>Suessiales</taxon>
        <taxon>Symbiodiniaceae</taxon>
        <taxon>Symbiodinium</taxon>
    </lineage>
</organism>
<dbReference type="EMBL" id="CAJNJA010012777">
    <property type="protein sequence ID" value="CAE7304797.1"/>
    <property type="molecule type" value="Genomic_DNA"/>
</dbReference>
<feature type="region of interest" description="Disordered" evidence="1">
    <location>
        <begin position="1"/>
        <end position="53"/>
    </location>
</feature>
<proteinExistence type="predicted"/>
<accession>A0A812NFS3</accession>
<sequence>MPADADHLNEENARLKKELQNLQHQREKEKNEFESKIASERELGKSHQEAALQ</sequence>
<name>A0A812NFS3_9DINO</name>
<feature type="non-terminal residue" evidence="2">
    <location>
        <position position="1"/>
    </location>
</feature>
<evidence type="ECO:0000256" key="1">
    <source>
        <dbReference type="SAM" id="MobiDB-lite"/>
    </source>
</evidence>
<evidence type="ECO:0000313" key="3">
    <source>
        <dbReference type="Proteomes" id="UP000601435"/>
    </source>
</evidence>